<dbReference type="EMBL" id="CP092624">
    <property type="protein sequence ID" value="UMM38562.1"/>
    <property type="molecule type" value="Genomic_DNA"/>
</dbReference>
<sequence length="638" mass="72492">MERLEAEPKLRKRSTNASILTLPGSRENSFSRLAVQRSTSVDVVPKHRVTYEDQKTEEIDKINQYYQKNHYTVTGNQETFNKLPRNVSANRFKVDKASISHKSQKSMQKSLEAEPMIPEERHFDKSFYWFAMHRKKFGFRYIALLFLALAYTLFGATVFYLIEGNHEQSILRVREQNLDKLLDELATVLSEAVNDPEQSSEHQRMKDFIKESYISLQKHEEQYKWSTYYRLENPDNLKWTFSSAFFFSMNVYTTTGSISAQTMSGQLFTMIYAFCFVPVTLVILRDLGQMFLVNFTKLYAHALTFVRNLRGKKEIDEDEMIQLPIKYCMAILIAYLIICTTFVYLYDAIMGPEWDTGLSYFTAFYFSFISLTTIGLGDVMPNNVPYAPPVSIIFFIGMAVTKVVNRATFIAVENGVFGIMTLAETKINHLLTKSEPITELPKTRKCGSSGGRREKEKDSESTSSSSSSGSSFSGSSQSSEDPGFGLFEDSSSENYSEDGMINQRRNEMMNTFTVRSIATFMKSNHDVYGGGFGKVQLRRGDLLKHKNNAHTVDQSTPSVPNNTGLSTLCQSCMTFLEELPGFLENYSPLYGINATTLCTKLSQHMPPVGEPCFKLFAEYWPAGINATTLEICGALYFC</sequence>
<protein>
    <recommendedName>
        <fullName evidence="10">Potassium channel domain-containing protein</fullName>
    </recommendedName>
</protein>
<keyword evidence="2" id="KW-0813">Transport</keyword>
<evidence type="ECO:0000256" key="6">
    <source>
        <dbReference type="ARBA" id="ARBA00023136"/>
    </source>
</evidence>
<feature type="region of interest" description="Disordered" evidence="8">
    <location>
        <begin position="441"/>
        <end position="497"/>
    </location>
</feature>
<dbReference type="InterPro" id="IPR003280">
    <property type="entry name" value="2pore_dom_K_chnl"/>
</dbReference>
<feature type="compositionally biased region" description="Basic and acidic residues" evidence="8">
    <location>
        <begin position="451"/>
        <end position="460"/>
    </location>
</feature>
<gene>
    <name evidence="11" type="ORF">L5515_009928</name>
</gene>
<dbReference type="SUPFAM" id="SSF81324">
    <property type="entry name" value="Voltage-gated potassium channels"/>
    <property type="match status" value="2"/>
</dbReference>
<evidence type="ECO:0000313" key="12">
    <source>
        <dbReference type="Proteomes" id="UP000829354"/>
    </source>
</evidence>
<organism evidence="11 12">
    <name type="scientific">Caenorhabditis briggsae</name>
    <dbReference type="NCBI Taxonomy" id="6238"/>
    <lineage>
        <taxon>Eukaryota</taxon>
        <taxon>Metazoa</taxon>
        <taxon>Ecdysozoa</taxon>
        <taxon>Nematoda</taxon>
        <taxon>Chromadorea</taxon>
        <taxon>Rhabditida</taxon>
        <taxon>Rhabditina</taxon>
        <taxon>Rhabditomorpha</taxon>
        <taxon>Rhabditoidea</taxon>
        <taxon>Rhabditidae</taxon>
        <taxon>Peloderinae</taxon>
        <taxon>Caenorhabditis</taxon>
    </lineage>
</organism>
<feature type="compositionally biased region" description="Low complexity" evidence="8">
    <location>
        <begin position="461"/>
        <end position="479"/>
    </location>
</feature>
<evidence type="ECO:0000259" key="10">
    <source>
        <dbReference type="Pfam" id="PF07885"/>
    </source>
</evidence>
<feature type="transmembrane region" description="Helical" evidence="9">
    <location>
        <begin position="267"/>
        <end position="284"/>
    </location>
</feature>
<evidence type="ECO:0000256" key="8">
    <source>
        <dbReference type="SAM" id="MobiDB-lite"/>
    </source>
</evidence>
<dbReference type="PANTHER" id="PTHR11003">
    <property type="entry name" value="POTASSIUM CHANNEL, SUBFAMILY K"/>
    <property type="match status" value="1"/>
</dbReference>
<proteinExistence type="predicted"/>
<dbReference type="InterPro" id="IPR013099">
    <property type="entry name" value="K_chnl_dom"/>
</dbReference>
<dbReference type="GO" id="GO:0005267">
    <property type="term" value="F:potassium channel activity"/>
    <property type="evidence" value="ECO:0007669"/>
    <property type="project" value="InterPro"/>
</dbReference>
<evidence type="ECO:0000256" key="5">
    <source>
        <dbReference type="ARBA" id="ARBA00023065"/>
    </source>
</evidence>
<comment type="subcellular location">
    <subcellularLocation>
        <location evidence="1">Membrane</location>
        <topology evidence="1">Multi-pass membrane protein</topology>
    </subcellularLocation>
</comment>
<feature type="domain" description="Potassium channel" evidence="10">
    <location>
        <begin position="227"/>
        <end position="291"/>
    </location>
</feature>
<evidence type="ECO:0000256" key="3">
    <source>
        <dbReference type="ARBA" id="ARBA00022692"/>
    </source>
</evidence>
<keyword evidence="3 9" id="KW-0812">Transmembrane</keyword>
<dbReference type="FunFam" id="1.10.287.70:FF:000151">
    <property type="entry name" value="TWiK family of potassium channels"/>
    <property type="match status" value="1"/>
</dbReference>
<keyword evidence="7" id="KW-0407">Ion channel</keyword>
<keyword evidence="12" id="KW-1185">Reference proteome</keyword>
<evidence type="ECO:0000256" key="7">
    <source>
        <dbReference type="ARBA" id="ARBA00023303"/>
    </source>
</evidence>
<feature type="transmembrane region" description="Helical" evidence="9">
    <location>
        <begin position="384"/>
        <end position="404"/>
    </location>
</feature>
<reference evidence="11 12" key="1">
    <citation type="submission" date="2022-04" db="EMBL/GenBank/DDBJ databases">
        <title>Chromosome-level reference genomes for two strains of Caenorhabditis briggsae: an improved platform for comparative genomics.</title>
        <authorList>
            <person name="Stevens L."/>
            <person name="Andersen E."/>
        </authorList>
    </citation>
    <scope>NUCLEOTIDE SEQUENCE [LARGE SCALE GENOMIC DNA]</scope>
    <source>
        <strain evidence="11">VX34</strain>
        <tissue evidence="11">Whole-organism</tissue>
    </source>
</reference>
<feature type="transmembrane region" description="Helical" evidence="9">
    <location>
        <begin position="327"/>
        <end position="346"/>
    </location>
</feature>
<dbReference type="AlphaFoldDB" id="A0AAE9JNP4"/>
<dbReference type="Pfam" id="PF07885">
    <property type="entry name" value="Ion_trans_2"/>
    <property type="match status" value="2"/>
</dbReference>
<evidence type="ECO:0000313" key="11">
    <source>
        <dbReference type="EMBL" id="UMM38562.1"/>
    </source>
</evidence>
<accession>A0AAE9JNP4</accession>
<keyword evidence="4 9" id="KW-1133">Transmembrane helix</keyword>
<keyword evidence="6 9" id="KW-0472">Membrane</keyword>
<evidence type="ECO:0000256" key="4">
    <source>
        <dbReference type="ARBA" id="ARBA00022989"/>
    </source>
</evidence>
<feature type="transmembrane region" description="Helical" evidence="9">
    <location>
        <begin position="358"/>
        <end position="377"/>
    </location>
</feature>
<dbReference type="Proteomes" id="UP000829354">
    <property type="component" value="Chromosome V"/>
</dbReference>
<feature type="domain" description="Potassium channel" evidence="10">
    <location>
        <begin position="331"/>
        <end position="408"/>
    </location>
</feature>
<evidence type="ECO:0000256" key="1">
    <source>
        <dbReference type="ARBA" id="ARBA00004141"/>
    </source>
</evidence>
<evidence type="ECO:0000256" key="9">
    <source>
        <dbReference type="SAM" id="Phobius"/>
    </source>
</evidence>
<name>A0AAE9JNP4_CAEBR</name>
<feature type="transmembrane region" description="Helical" evidence="9">
    <location>
        <begin position="141"/>
        <end position="162"/>
    </location>
</feature>
<dbReference type="Gene3D" id="1.10.287.70">
    <property type="match status" value="1"/>
</dbReference>
<dbReference type="PANTHER" id="PTHR11003:SF106">
    <property type="entry name" value="POTASSIUM CHANNEL DOMAIN-CONTAINING PROTEIN"/>
    <property type="match status" value="1"/>
</dbReference>
<evidence type="ECO:0000256" key="2">
    <source>
        <dbReference type="ARBA" id="ARBA00022448"/>
    </source>
</evidence>
<keyword evidence="5" id="KW-0406">Ion transport</keyword>
<dbReference type="GO" id="GO:0016020">
    <property type="term" value="C:membrane"/>
    <property type="evidence" value="ECO:0007669"/>
    <property type="project" value="UniProtKB-SubCell"/>
</dbReference>